<evidence type="ECO:0000313" key="2">
    <source>
        <dbReference type="Proteomes" id="UP000324800"/>
    </source>
</evidence>
<sequence>MWPGVTELSGWNQQIPQYPARGIASAVPTLDPIGLQLLDSMLQYDPNKRISAKNAMLHQWFSDVPPEIKELSKVG</sequence>
<organism evidence="1 2">
    <name type="scientific">Streblomastix strix</name>
    <dbReference type="NCBI Taxonomy" id="222440"/>
    <lineage>
        <taxon>Eukaryota</taxon>
        <taxon>Metamonada</taxon>
        <taxon>Preaxostyla</taxon>
        <taxon>Oxymonadida</taxon>
        <taxon>Streblomastigidae</taxon>
        <taxon>Streblomastix</taxon>
    </lineage>
</organism>
<comment type="caution">
    <text evidence="1">The sequence shown here is derived from an EMBL/GenBank/DDBJ whole genome shotgun (WGS) entry which is preliminary data.</text>
</comment>
<evidence type="ECO:0000313" key="1">
    <source>
        <dbReference type="EMBL" id="KAA6353764.1"/>
    </source>
</evidence>
<protein>
    <recommendedName>
        <fullName evidence="3">Protein kinase domain-containing protein</fullName>
    </recommendedName>
</protein>
<dbReference type="AlphaFoldDB" id="A0A5J4T5X8"/>
<evidence type="ECO:0008006" key="3">
    <source>
        <dbReference type="Google" id="ProtNLM"/>
    </source>
</evidence>
<reference evidence="1 2" key="1">
    <citation type="submission" date="2019-03" db="EMBL/GenBank/DDBJ databases">
        <title>Single cell metagenomics reveals metabolic interactions within the superorganism composed of flagellate Streblomastix strix and complex community of Bacteroidetes bacteria on its surface.</title>
        <authorList>
            <person name="Treitli S.C."/>
            <person name="Kolisko M."/>
            <person name="Husnik F."/>
            <person name="Keeling P."/>
            <person name="Hampl V."/>
        </authorList>
    </citation>
    <scope>NUCLEOTIDE SEQUENCE [LARGE SCALE GENOMIC DNA]</scope>
    <source>
        <strain evidence="1">ST1C</strain>
    </source>
</reference>
<dbReference type="EMBL" id="SNRW01037484">
    <property type="protein sequence ID" value="KAA6353764.1"/>
    <property type="molecule type" value="Genomic_DNA"/>
</dbReference>
<dbReference type="SUPFAM" id="SSF56112">
    <property type="entry name" value="Protein kinase-like (PK-like)"/>
    <property type="match status" value="1"/>
</dbReference>
<gene>
    <name evidence="1" type="ORF">EZS28_050709</name>
</gene>
<accession>A0A5J4T5X8</accession>
<dbReference type="InterPro" id="IPR011009">
    <property type="entry name" value="Kinase-like_dom_sf"/>
</dbReference>
<dbReference type="Gene3D" id="1.10.510.10">
    <property type="entry name" value="Transferase(Phosphotransferase) domain 1"/>
    <property type="match status" value="1"/>
</dbReference>
<name>A0A5J4T5X8_9EUKA</name>
<dbReference type="Proteomes" id="UP000324800">
    <property type="component" value="Unassembled WGS sequence"/>
</dbReference>
<proteinExistence type="predicted"/>
<dbReference type="OrthoDB" id="1576271at2759"/>